<dbReference type="GO" id="GO:0047617">
    <property type="term" value="F:fatty acyl-CoA hydrolase activity"/>
    <property type="evidence" value="ECO:0007669"/>
    <property type="project" value="UniProtKB-EC"/>
</dbReference>
<dbReference type="EC" id="3.1.2.20" evidence="5"/>
<proteinExistence type="inferred from homology"/>
<comment type="catalytic activity">
    <reaction evidence="2">
        <text>a fatty acyl-CoA + H2O = a fatty acid + CoA + H(+)</text>
        <dbReference type="Rhea" id="RHEA:16781"/>
        <dbReference type="ChEBI" id="CHEBI:15377"/>
        <dbReference type="ChEBI" id="CHEBI:15378"/>
        <dbReference type="ChEBI" id="CHEBI:28868"/>
        <dbReference type="ChEBI" id="CHEBI:57287"/>
        <dbReference type="ChEBI" id="CHEBI:77636"/>
        <dbReference type="EC" id="3.1.2.20"/>
    </reaction>
</comment>
<evidence type="ECO:0000256" key="7">
    <source>
        <dbReference type="ARBA" id="ARBA00048062"/>
    </source>
</evidence>
<dbReference type="InterPro" id="IPR003736">
    <property type="entry name" value="PAAI_dom"/>
</dbReference>
<dbReference type="Pfam" id="PF03061">
    <property type="entry name" value="4HBT"/>
    <property type="match status" value="1"/>
</dbReference>
<name>I4CD63_DESTA</name>
<protein>
    <recommendedName>
        <fullName evidence="6">Medium/long-chain acyl-CoA thioesterase YigI</fullName>
        <ecNumber evidence="5">3.1.2.20</ecNumber>
    </recommendedName>
</protein>
<feature type="domain" description="Thioesterase" evidence="8">
    <location>
        <begin position="53"/>
        <end position="122"/>
    </location>
</feature>
<dbReference type="Proteomes" id="UP000006055">
    <property type="component" value="Chromosome"/>
</dbReference>
<dbReference type="RefSeq" id="WP_014812611.1">
    <property type="nucleotide sequence ID" value="NC_018025.1"/>
</dbReference>
<dbReference type="KEGG" id="dti:Desti_4890"/>
<sequence>MKKRVVNRERVDFLKMDYERGFIQFCGYEAVHAEWGRFQARVQIHEHHRQQDGFIHAGVMATMADHTAGYSAFTTVPASMQILTIEFKINFLRPAFGSILLCSAQVIREGKQVIVSESEVYDVREDAEVLVAKAMVTLMAVPKEKLTAK</sequence>
<evidence type="ECO:0000256" key="6">
    <source>
        <dbReference type="ARBA" id="ARBA00040062"/>
    </source>
</evidence>
<comment type="catalytic activity">
    <reaction evidence="7">
        <text>a medium-chain fatty acyl-CoA + H2O = a medium-chain fatty acid + CoA + H(+)</text>
        <dbReference type="Rhea" id="RHEA:68184"/>
        <dbReference type="ChEBI" id="CHEBI:15377"/>
        <dbReference type="ChEBI" id="CHEBI:15378"/>
        <dbReference type="ChEBI" id="CHEBI:57287"/>
        <dbReference type="ChEBI" id="CHEBI:59558"/>
        <dbReference type="ChEBI" id="CHEBI:90546"/>
    </reaction>
</comment>
<dbReference type="SUPFAM" id="SSF54637">
    <property type="entry name" value="Thioesterase/thiol ester dehydrase-isomerase"/>
    <property type="match status" value="1"/>
</dbReference>
<dbReference type="HOGENOM" id="CLU_089876_5_1_7"/>
<dbReference type="STRING" id="706587.Desti_4890"/>
<dbReference type="InterPro" id="IPR006683">
    <property type="entry name" value="Thioestr_dom"/>
</dbReference>
<dbReference type="AlphaFoldDB" id="I4CD63"/>
<organism evidence="9 10">
    <name type="scientific">Desulfomonile tiedjei (strain ATCC 49306 / DSM 6799 / DCB-1)</name>
    <dbReference type="NCBI Taxonomy" id="706587"/>
    <lineage>
        <taxon>Bacteria</taxon>
        <taxon>Pseudomonadati</taxon>
        <taxon>Thermodesulfobacteriota</taxon>
        <taxon>Desulfomonilia</taxon>
        <taxon>Desulfomonilales</taxon>
        <taxon>Desulfomonilaceae</taxon>
        <taxon>Desulfomonile</taxon>
    </lineage>
</organism>
<gene>
    <name evidence="9" type="ordered locus">Desti_4890</name>
</gene>
<keyword evidence="10" id="KW-1185">Reference proteome</keyword>
<dbReference type="EMBL" id="CP003360">
    <property type="protein sequence ID" value="AFM27504.1"/>
    <property type="molecule type" value="Genomic_DNA"/>
</dbReference>
<evidence type="ECO:0000256" key="2">
    <source>
        <dbReference type="ARBA" id="ARBA00035880"/>
    </source>
</evidence>
<dbReference type="eggNOG" id="COG2050">
    <property type="taxonomic scope" value="Bacteria"/>
</dbReference>
<dbReference type="PANTHER" id="PTHR43240">
    <property type="entry name" value="1,4-DIHYDROXY-2-NAPHTHOYL-COA THIOESTERASE 1"/>
    <property type="match status" value="1"/>
</dbReference>
<dbReference type="CDD" id="cd03443">
    <property type="entry name" value="PaaI_thioesterase"/>
    <property type="match status" value="1"/>
</dbReference>
<evidence type="ECO:0000313" key="9">
    <source>
        <dbReference type="EMBL" id="AFM27504.1"/>
    </source>
</evidence>
<comment type="similarity">
    <text evidence="4">Belongs to the YigI thioesterase family.</text>
</comment>
<keyword evidence="1" id="KW-0378">Hydrolase</keyword>
<dbReference type="PANTHER" id="PTHR43240:SF20">
    <property type="entry name" value="MEDIUM_LONG-CHAIN ACYL-COA THIOESTERASE YIGI"/>
    <property type="match status" value="1"/>
</dbReference>
<evidence type="ECO:0000256" key="3">
    <source>
        <dbReference type="ARBA" id="ARBA00036002"/>
    </source>
</evidence>
<accession>I4CD63</accession>
<comment type="catalytic activity">
    <reaction evidence="3">
        <text>a long-chain fatty acyl-CoA + H2O = a long-chain fatty acid + CoA + H(+)</text>
        <dbReference type="Rhea" id="RHEA:67680"/>
        <dbReference type="ChEBI" id="CHEBI:15377"/>
        <dbReference type="ChEBI" id="CHEBI:15378"/>
        <dbReference type="ChEBI" id="CHEBI:57287"/>
        <dbReference type="ChEBI" id="CHEBI:57560"/>
        <dbReference type="ChEBI" id="CHEBI:83139"/>
    </reaction>
</comment>
<dbReference type="OrthoDB" id="5297685at2"/>
<evidence type="ECO:0000256" key="5">
    <source>
        <dbReference type="ARBA" id="ARBA00038894"/>
    </source>
</evidence>
<reference evidence="10" key="1">
    <citation type="submission" date="2012-06" db="EMBL/GenBank/DDBJ databases">
        <title>Complete sequence of chromosome of Desulfomonile tiedjei DSM 6799.</title>
        <authorList>
            <person name="Lucas S."/>
            <person name="Copeland A."/>
            <person name="Lapidus A."/>
            <person name="Glavina del Rio T."/>
            <person name="Dalin E."/>
            <person name="Tice H."/>
            <person name="Bruce D."/>
            <person name="Goodwin L."/>
            <person name="Pitluck S."/>
            <person name="Peters L."/>
            <person name="Ovchinnikova G."/>
            <person name="Zeytun A."/>
            <person name="Lu M."/>
            <person name="Kyrpides N."/>
            <person name="Mavromatis K."/>
            <person name="Ivanova N."/>
            <person name="Brettin T."/>
            <person name="Detter J.C."/>
            <person name="Han C."/>
            <person name="Larimer F."/>
            <person name="Land M."/>
            <person name="Hauser L."/>
            <person name="Markowitz V."/>
            <person name="Cheng J.-F."/>
            <person name="Hugenholtz P."/>
            <person name="Woyke T."/>
            <person name="Wu D."/>
            <person name="Spring S."/>
            <person name="Schroeder M."/>
            <person name="Brambilla E."/>
            <person name="Klenk H.-P."/>
            <person name="Eisen J.A."/>
        </authorList>
    </citation>
    <scope>NUCLEOTIDE SEQUENCE [LARGE SCALE GENOMIC DNA]</scope>
    <source>
        <strain evidence="10">ATCC 49306 / DSM 6799 / DCB-1</strain>
    </source>
</reference>
<evidence type="ECO:0000256" key="1">
    <source>
        <dbReference type="ARBA" id="ARBA00022801"/>
    </source>
</evidence>
<dbReference type="Gene3D" id="3.10.129.10">
    <property type="entry name" value="Hotdog Thioesterase"/>
    <property type="match status" value="1"/>
</dbReference>
<evidence type="ECO:0000256" key="4">
    <source>
        <dbReference type="ARBA" id="ARBA00038381"/>
    </source>
</evidence>
<evidence type="ECO:0000259" key="8">
    <source>
        <dbReference type="Pfam" id="PF03061"/>
    </source>
</evidence>
<dbReference type="InterPro" id="IPR029069">
    <property type="entry name" value="HotDog_dom_sf"/>
</dbReference>
<dbReference type="NCBIfam" id="TIGR00369">
    <property type="entry name" value="unchar_dom_1"/>
    <property type="match status" value="1"/>
</dbReference>
<evidence type="ECO:0000313" key="10">
    <source>
        <dbReference type="Proteomes" id="UP000006055"/>
    </source>
</evidence>